<dbReference type="AlphaFoldDB" id="A0A367JSJ2"/>
<keyword evidence="4" id="KW-0862">Zinc</keyword>
<evidence type="ECO:0000256" key="5">
    <source>
        <dbReference type="ARBA" id="ARBA00023242"/>
    </source>
</evidence>
<keyword evidence="5" id="KW-0539">Nucleus</keyword>
<evidence type="ECO:0000256" key="4">
    <source>
        <dbReference type="ARBA" id="ARBA00022833"/>
    </source>
</evidence>
<dbReference type="FunFam" id="3.30.160.60:FF:000478">
    <property type="entry name" value="Zinc finger protein 133"/>
    <property type="match status" value="1"/>
</dbReference>
<dbReference type="Pfam" id="PF00096">
    <property type="entry name" value="zf-C2H2"/>
    <property type="match status" value="2"/>
</dbReference>
<dbReference type="InterPro" id="IPR036236">
    <property type="entry name" value="Znf_C2H2_sf"/>
</dbReference>
<dbReference type="PANTHER" id="PTHR14003">
    <property type="entry name" value="TRANSCRIPTIONAL REPRESSOR PROTEIN YY"/>
    <property type="match status" value="1"/>
</dbReference>
<dbReference type="GO" id="GO:0008270">
    <property type="term" value="F:zinc ion binding"/>
    <property type="evidence" value="ECO:0007669"/>
    <property type="project" value="UniProtKB-KW"/>
</dbReference>
<evidence type="ECO:0000313" key="10">
    <source>
        <dbReference type="Proteomes" id="UP000252139"/>
    </source>
</evidence>
<evidence type="ECO:0000256" key="3">
    <source>
        <dbReference type="ARBA" id="ARBA00022771"/>
    </source>
</evidence>
<comment type="caution">
    <text evidence="9">The sequence shown here is derived from an EMBL/GenBank/DDBJ whole genome shotgun (WGS) entry which is preliminary data.</text>
</comment>
<dbReference type="GO" id="GO:0000978">
    <property type="term" value="F:RNA polymerase II cis-regulatory region sequence-specific DNA binding"/>
    <property type="evidence" value="ECO:0007669"/>
    <property type="project" value="TreeGrafter"/>
</dbReference>
<gene>
    <name evidence="9" type="ORF">CU097_006184</name>
</gene>
<dbReference type="PANTHER" id="PTHR14003:SF23">
    <property type="entry name" value="ZINC FINGER PROTEIN 143"/>
    <property type="match status" value="1"/>
</dbReference>
<evidence type="ECO:0000256" key="1">
    <source>
        <dbReference type="ARBA" id="ARBA00022723"/>
    </source>
</evidence>
<evidence type="ECO:0000256" key="6">
    <source>
        <dbReference type="PROSITE-ProRule" id="PRU00042"/>
    </source>
</evidence>
<evidence type="ECO:0000256" key="2">
    <source>
        <dbReference type="ARBA" id="ARBA00022737"/>
    </source>
</evidence>
<organism evidence="9 10">
    <name type="scientific">Rhizopus azygosporus</name>
    <name type="common">Rhizopus microsporus var. azygosporus</name>
    <dbReference type="NCBI Taxonomy" id="86630"/>
    <lineage>
        <taxon>Eukaryota</taxon>
        <taxon>Fungi</taxon>
        <taxon>Fungi incertae sedis</taxon>
        <taxon>Mucoromycota</taxon>
        <taxon>Mucoromycotina</taxon>
        <taxon>Mucoromycetes</taxon>
        <taxon>Mucorales</taxon>
        <taxon>Mucorineae</taxon>
        <taxon>Rhizopodaceae</taxon>
        <taxon>Rhizopus</taxon>
    </lineage>
</organism>
<protein>
    <recommendedName>
        <fullName evidence="8">C2H2-type domain-containing protein</fullName>
    </recommendedName>
</protein>
<dbReference type="OrthoDB" id="6077919at2759"/>
<sequence length="179" mass="20377">MSPMKRPFINITLTTTFKTKTKPSGKIYVCSECEKTFNRPSALRAHTLTHTGEKPHACDIPGCGRRFTVVSNLRRHLRVHQKPHSRRRSMAQQRRAHVERLINRTNTRQSADAVYDITDCYPSPPPLSDGSLSPTNSDFSSPPRSPSPNIYLDANSYRLLKPKVEYMRPECLSIKSLLN</sequence>
<keyword evidence="3 6" id="KW-0863">Zinc-finger</keyword>
<dbReference type="GO" id="GO:0005667">
    <property type="term" value="C:transcription regulator complex"/>
    <property type="evidence" value="ECO:0007669"/>
    <property type="project" value="TreeGrafter"/>
</dbReference>
<accession>A0A367JSJ2</accession>
<dbReference type="SMART" id="SM00355">
    <property type="entry name" value="ZnF_C2H2"/>
    <property type="match status" value="2"/>
</dbReference>
<dbReference type="Gene3D" id="3.30.160.60">
    <property type="entry name" value="Classic Zinc Finger"/>
    <property type="match status" value="2"/>
</dbReference>
<evidence type="ECO:0000313" key="9">
    <source>
        <dbReference type="EMBL" id="RCH92819.1"/>
    </source>
</evidence>
<dbReference type="InterPro" id="IPR013087">
    <property type="entry name" value="Znf_C2H2_type"/>
</dbReference>
<dbReference type="FunFam" id="3.30.160.60:FF:000690">
    <property type="entry name" value="Zinc finger protein 354C"/>
    <property type="match status" value="1"/>
</dbReference>
<dbReference type="GO" id="GO:0000981">
    <property type="term" value="F:DNA-binding transcription factor activity, RNA polymerase II-specific"/>
    <property type="evidence" value="ECO:0007669"/>
    <property type="project" value="TreeGrafter"/>
</dbReference>
<keyword evidence="10" id="KW-1185">Reference proteome</keyword>
<name>A0A367JSJ2_RHIAZ</name>
<keyword evidence="2" id="KW-0677">Repeat</keyword>
<evidence type="ECO:0000256" key="7">
    <source>
        <dbReference type="SAM" id="MobiDB-lite"/>
    </source>
</evidence>
<feature type="region of interest" description="Disordered" evidence="7">
    <location>
        <begin position="125"/>
        <end position="148"/>
    </location>
</feature>
<dbReference type="PROSITE" id="PS00028">
    <property type="entry name" value="ZINC_FINGER_C2H2_1"/>
    <property type="match status" value="2"/>
</dbReference>
<dbReference type="GO" id="GO:0000785">
    <property type="term" value="C:chromatin"/>
    <property type="evidence" value="ECO:0007669"/>
    <property type="project" value="TreeGrafter"/>
</dbReference>
<keyword evidence="1" id="KW-0479">Metal-binding</keyword>
<dbReference type="STRING" id="86630.A0A367JSJ2"/>
<evidence type="ECO:0000259" key="8">
    <source>
        <dbReference type="PROSITE" id="PS50157"/>
    </source>
</evidence>
<feature type="domain" description="C2H2-type" evidence="8">
    <location>
        <begin position="28"/>
        <end position="55"/>
    </location>
</feature>
<dbReference type="GO" id="GO:0031519">
    <property type="term" value="C:PcG protein complex"/>
    <property type="evidence" value="ECO:0007669"/>
    <property type="project" value="TreeGrafter"/>
</dbReference>
<feature type="domain" description="C2H2-type" evidence="8">
    <location>
        <begin position="56"/>
        <end position="85"/>
    </location>
</feature>
<proteinExistence type="predicted"/>
<dbReference type="PROSITE" id="PS50157">
    <property type="entry name" value="ZINC_FINGER_C2H2_2"/>
    <property type="match status" value="2"/>
</dbReference>
<dbReference type="EMBL" id="PJQL01000775">
    <property type="protein sequence ID" value="RCH92819.1"/>
    <property type="molecule type" value="Genomic_DNA"/>
</dbReference>
<reference evidence="9 10" key="1">
    <citation type="journal article" date="2018" name="G3 (Bethesda)">
        <title>Phylogenetic and Phylogenomic Definition of Rhizopus Species.</title>
        <authorList>
            <person name="Gryganskyi A.P."/>
            <person name="Golan J."/>
            <person name="Dolatabadi S."/>
            <person name="Mondo S."/>
            <person name="Robb S."/>
            <person name="Idnurm A."/>
            <person name="Muszewska A."/>
            <person name="Steczkiewicz K."/>
            <person name="Masonjones S."/>
            <person name="Liao H.L."/>
            <person name="Gajdeczka M.T."/>
            <person name="Anike F."/>
            <person name="Vuek A."/>
            <person name="Anishchenko I.M."/>
            <person name="Voigt K."/>
            <person name="de Hoog G.S."/>
            <person name="Smith M.E."/>
            <person name="Heitman J."/>
            <person name="Vilgalys R."/>
            <person name="Stajich J.E."/>
        </authorList>
    </citation>
    <scope>NUCLEOTIDE SEQUENCE [LARGE SCALE GENOMIC DNA]</scope>
    <source>
        <strain evidence="9 10">CBS 357.93</strain>
    </source>
</reference>
<dbReference type="Proteomes" id="UP000252139">
    <property type="component" value="Unassembled WGS sequence"/>
</dbReference>
<dbReference type="SUPFAM" id="SSF57667">
    <property type="entry name" value="beta-beta-alpha zinc fingers"/>
    <property type="match status" value="1"/>
</dbReference>